<dbReference type="NCBIfam" id="NF005115">
    <property type="entry name" value="PRK06547.1"/>
    <property type="match status" value="1"/>
</dbReference>
<dbReference type="Proteomes" id="UP000016307">
    <property type="component" value="Unassembled WGS sequence"/>
</dbReference>
<name>U1GJ14_9ACTN</name>
<organism evidence="1 2">
    <name type="scientific">Cutibacterium granulosum DSM 20700</name>
    <dbReference type="NCBI Taxonomy" id="1160719"/>
    <lineage>
        <taxon>Bacteria</taxon>
        <taxon>Bacillati</taxon>
        <taxon>Actinomycetota</taxon>
        <taxon>Actinomycetes</taxon>
        <taxon>Propionibacteriales</taxon>
        <taxon>Propionibacteriaceae</taxon>
        <taxon>Cutibacterium</taxon>
    </lineage>
</organism>
<dbReference type="OrthoDB" id="3237545at2"/>
<comment type="caution">
    <text evidence="1">The sequence shown here is derived from an EMBL/GenBank/DDBJ whole genome shotgun (WGS) entry which is preliminary data.</text>
</comment>
<gene>
    <name evidence="1" type="ORF">H641_05315</name>
</gene>
<dbReference type="EMBL" id="AOSS01000184">
    <property type="protein sequence ID" value="ERF56834.1"/>
    <property type="molecule type" value="Genomic_DNA"/>
</dbReference>
<evidence type="ECO:0000313" key="1">
    <source>
        <dbReference type="EMBL" id="ERF56834.1"/>
    </source>
</evidence>
<protein>
    <recommendedName>
        <fullName evidence="3">(d)CMP kinase</fullName>
    </recommendedName>
</protein>
<dbReference type="PATRIC" id="fig|1160719.4.peg.1018"/>
<proteinExistence type="predicted"/>
<dbReference type="SUPFAM" id="SSF52540">
    <property type="entry name" value="P-loop containing nucleoside triphosphate hydrolases"/>
    <property type="match status" value="1"/>
</dbReference>
<dbReference type="Gene3D" id="3.40.50.300">
    <property type="entry name" value="P-loop containing nucleotide triphosphate hydrolases"/>
    <property type="match status" value="2"/>
</dbReference>
<evidence type="ECO:0008006" key="3">
    <source>
        <dbReference type="Google" id="ProtNLM"/>
    </source>
</evidence>
<accession>U1GJ14</accession>
<keyword evidence="2" id="KW-1185">Reference proteome</keyword>
<evidence type="ECO:0000313" key="2">
    <source>
        <dbReference type="Proteomes" id="UP000016307"/>
    </source>
</evidence>
<sequence>MTPQGKDLSIMCDVLDLIDAQVTDQARPVILVDGRSGAGKTTLATQLAARHPGWQLVHADDIYPGWMGLSGVWDLASLWNPEPSYLSWDWYQMRHGPRVQLDAHLPMIVEGAGVLTPANRAYATLGVWCELDAPTRRDRALRRDPEFQAYWAMWAVQEGLHIARNRPAELADLTVDCAAKDGAPAR</sequence>
<dbReference type="AlphaFoldDB" id="U1GJ14"/>
<dbReference type="InterPro" id="IPR027417">
    <property type="entry name" value="P-loop_NTPase"/>
</dbReference>
<reference evidence="1 2" key="1">
    <citation type="journal article" date="2013" name="BMC Genomics">
        <title>Comparative genomics reveals distinct host-interacting traits of three major human-associated propionibacteria.</title>
        <authorList>
            <person name="Mak T.N."/>
            <person name="Schmid M."/>
            <person name="Brzuszkiewicz E."/>
            <person name="Zeng G."/>
            <person name="Meyer R."/>
            <person name="Sfanos K.S."/>
            <person name="Brinkmann V."/>
            <person name="Meyer T.F."/>
            <person name="Bruggemann H."/>
        </authorList>
    </citation>
    <scope>NUCLEOTIDE SEQUENCE [LARGE SCALE GENOMIC DNA]</scope>
    <source>
        <strain evidence="1 2">DSM 20700</strain>
    </source>
</reference>